<reference evidence="2 3" key="1">
    <citation type="submission" date="2013-03" db="EMBL/GenBank/DDBJ databases">
        <authorList>
            <person name="Warren W."/>
            <person name="Wilson R.K."/>
        </authorList>
    </citation>
    <scope>NUCLEOTIDE SEQUENCE</scope>
</reference>
<feature type="compositionally biased region" description="Polar residues" evidence="1">
    <location>
        <begin position="94"/>
        <end position="103"/>
    </location>
</feature>
<name>A0A7N9CGG0_MACFA</name>
<reference evidence="2" key="2">
    <citation type="submission" date="2025-08" db="UniProtKB">
        <authorList>
            <consortium name="Ensembl"/>
        </authorList>
    </citation>
    <scope>IDENTIFICATION</scope>
</reference>
<dbReference type="Ensembl" id="ENSMFAT00000091926.1">
    <property type="protein sequence ID" value="ENSMFAP00000049854.1"/>
    <property type="gene ID" value="ENSMFAG00000056019.1"/>
</dbReference>
<proteinExistence type="predicted"/>
<evidence type="ECO:0000313" key="3">
    <source>
        <dbReference type="Proteomes" id="UP000233100"/>
    </source>
</evidence>
<dbReference type="AlphaFoldDB" id="A0A7N9CGG0"/>
<protein>
    <submittedName>
        <fullName evidence="2">Uncharacterized protein</fullName>
    </submittedName>
</protein>
<accession>A0A7N9CGG0</accession>
<dbReference type="GeneTree" id="ENSGT01130000278534"/>
<evidence type="ECO:0000256" key="1">
    <source>
        <dbReference type="SAM" id="MobiDB-lite"/>
    </source>
</evidence>
<keyword evidence="3" id="KW-1185">Reference proteome</keyword>
<dbReference type="Proteomes" id="UP000233100">
    <property type="component" value="Chromosome 3"/>
</dbReference>
<organism evidence="2 3">
    <name type="scientific">Macaca fascicularis</name>
    <name type="common">Crab-eating macaque</name>
    <name type="synonym">Cynomolgus monkey</name>
    <dbReference type="NCBI Taxonomy" id="9541"/>
    <lineage>
        <taxon>Eukaryota</taxon>
        <taxon>Metazoa</taxon>
        <taxon>Chordata</taxon>
        <taxon>Craniata</taxon>
        <taxon>Vertebrata</taxon>
        <taxon>Euteleostomi</taxon>
        <taxon>Mammalia</taxon>
        <taxon>Eutheria</taxon>
        <taxon>Euarchontoglires</taxon>
        <taxon>Primates</taxon>
        <taxon>Haplorrhini</taxon>
        <taxon>Catarrhini</taxon>
        <taxon>Cercopithecidae</taxon>
        <taxon>Cercopithecinae</taxon>
        <taxon>Macaca</taxon>
    </lineage>
</organism>
<feature type="region of interest" description="Disordered" evidence="1">
    <location>
        <begin position="65"/>
        <end position="120"/>
    </location>
</feature>
<evidence type="ECO:0000313" key="2">
    <source>
        <dbReference type="Ensembl" id="ENSMFAP00000049854.1"/>
    </source>
</evidence>
<sequence length="152" mass="16652">MASDGASPKPWQLPCGVEPMNAQKSRIEVWKPLPRFQMYGNTWMPRQKFAAGVGLSWRTSARVVQKGNMGSEPPHRVPAGAPLSGTVRQGLPSPKSQNGISTDSLHHASGKAADTKHHPMKANRREAIPCKAIGWSCPRPWELTSCISTTWM</sequence>
<reference evidence="2" key="3">
    <citation type="submission" date="2025-09" db="UniProtKB">
        <authorList>
            <consortium name="Ensembl"/>
        </authorList>
    </citation>
    <scope>IDENTIFICATION</scope>
</reference>